<sequence>MSDIASIVAPLFVPADRPDRFAKAASSGADAIILDLEDAVGRESKDDARRFLDTAFTTMPVLVRINSLGTPWHEADLRAVKGRGFAGIIVPKAEDKGHLQEVACLLGIPVFALVESAVGLVRAREIASATGVERLAFGSIDFCADLGCSHIPNALLFARQELVLASRLAQIAGPLDGVTARVGDTAATETDAAHARSLGMTGKLCIHPNQIGAVFNAFAPSAEEIAWAERVLGSGDGVVSVDGEMIDEPVRVRARGILIAGERRAKLG</sequence>
<dbReference type="Pfam" id="PF03328">
    <property type="entry name" value="HpcH_HpaI"/>
    <property type="match status" value="1"/>
</dbReference>
<dbReference type="KEGG" id="sufl:FIL70_14435"/>
<organism evidence="8 9">
    <name type="scientific">Sphingobium fuliginis ATCC 27551</name>
    <dbReference type="NCBI Taxonomy" id="1208342"/>
    <lineage>
        <taxon>Bacteria</taxon>
        <taxon>Pseudomonadati</taxon>
        <taxon>Pseudomonadota</taxon>
        <taxon>Alphaproteobacteria</taxon>
        <taxon>Sphingomonadales</taxon>
        <taxon>Sphingomonadaceae</taxon>
        <taxon>Sphingobium</taxon>
    </lineage>
</organism>
<comment type="similarity">
    <text evidence="2">Belongs to the HpcH/HpaI aldolase family.</text>
</comment>
<feature type="binding site" evidence="6">
    <location>
        <position position="115"/>
    </location>
    <ligand>
        <name>Mg(2+)</name>
        <dbReference type="ChEBI" id="CHEBI:18420"/>
    </ligand>
</feature>
<evidence type="ECO:0000256" key="3">
    <source>
        <dbReference type="ARBA" id="ARBA00022723"/>
    </source>
</evidence>
<evidence type="ECO:0000256" key="1">
    <source>
        <dbReference type="ARBA" id="ARBA00001946"/>
    </source>
</evidence>
<evidence type="ECO:0000313" key="8">
    <source>
        <dbReference type="EMBL" id="QDC38243.1"/>
    </source>
</evidence>
<dbReference type="Proteomes" id="UP000311469">
    <property type="component" value="Chromosome cSF1"/>
</dbReference>
<dbReference type="PANTHER" id="PTHR32308">
    <property type="entry name" value="LYASE BETA SUBUNIT, PUTATIVE (AFU_ORTHOLOGUE AFUA_4G13030)-RELATED"/>
    <property type="match status" value="1"/>
</dbReference>
<feature type="binding site" evidence="6">
    <location>
        <position position="141"/>
    </location>
    <ligand>
        <name>Mg(2+)</name>
        <dbReference type="ChEBI" id="CHEBI:18420"/>
    </ligand>
</feature>
<dbReference type="GO" id="GO:0000287">
    <property type="term" value="F:magnesium ion binding"/>
    <property type="evidence" value="ECO:0007669"/>
    <property type="project" value="TreeGrafter"/>
</dbReference>
<dbReference type="Gene3D" id="3.20.20.60">
    <property type="entry name" value="Phosphoenolpyruvate-binding domains"/>
    <property type="match status" value="1"/>
</dbReference>
<dbReference type="RefSeq" id="WP_140042601.1">
    <property type="nucleotide sequence ID" value="NZ_CP041016.1"/>
</dbReference>
<dbReference type="EMBL" id="CP041016">
    <property type="protein sequence ID" value="QDC38243.1"/>
    <property type="molecule type" value="Genomic_DNA"/>
</dbReference>
<dbReference type="InterPro" id="IPR040442">
    <property type="entry name" value="Pyrv_kinase-like_dom_sf"/>
</dbReference>
<evidence type="ECO:0000256" key="4">
    <source>
        <dbReference type="ARBA" id="ARBA00022842"/>
    </source>
</evidence>
<proteinExistence type="inferred from homology"/>
<dbReference type="InterPro" id="IPR005000">
    <property type="entry name" value="Aldolase/citrate-lyase_domain"/>
</dbReference>
<keyword evidence="4 6" id="KW-0460">Magnesium</keyword>
<evidence type="ECO:0000259" key="7">
    <source>
        <dbReference type="Pfam" id="PF03328"/>
    </source>
</evidence>
<evidence type="ECO:0000256" key="2">
    <source>
        <dbReference type="ARBA" id="ARBA00005568"/>
    </source>
</evidence>
<dbReference type="InterPro" id="IPR015813">
    <property type="entry name" value="Pyrv/PenolPyrv_kinase-like_dom"/>
</dbReference>
<gene>
    <name evidence="8" type="ORF">FIL70_14435</name>
</gene>
<dbReference type="PIRSF" id="PIRSF015582">
    <property type="entry name" value="Cit_lyase_B"/>
    <property type="match status" value="1"/>
</dbReference>
<dbReference type="GO" id="GO:0016829">
    <property type="term" value="F:lyase activity"/>
    <property type="evidence" value="ECO:0007669"/>
    <property type="project" value="UniProtKB-KW"/>
</dbReference>
<reference evidence="8 9" key="1">
    <citation type="submission" date="2019-06" db="EMBL/GenBank/DDBJ databases">
        <title>Genome organization and adaptive potential of archetypical organophosphate degarding Sphingobium fuliginis ATCC 27551.</title>
        <authorList>
            <person name="Sarwar A."/>
            <person name="Parthasarathy S."/>
            <person name="Singh C."/>
            <person name="Siddavattam D."/>
        </authorList>
    </citation>
    <scope>NUCLEOTIDE SEQUENCE [LARGE SCALE GENOMIC DNA]</scope>
    <source>
        <strain evidence="8 9">ATCC 27551</strain>
    </source>
</reference>
<dbReference type="GO" id="GO:0006107">
    <property type="term" value="P:oxaloacetate metabolic process"/>
    <property type="evidence" value="ECO:0007669"/>
    <property type="project" value="TreeGrafter"/>
</dbReference>
<keyword evidence="8" id="KW-0456">Lyase</keyword>
<keyword evidence="3 6" id="KW-0479">Metal-binding</keyword>
<accession>A0A5B8CFV5</accession>
<comment type="cofactor">
    <cofactor evidence="1">
        <name>Mg(2+)</name>
        <dbReference type="ChEBI" id="CHEBI:18420"/>
    </cofactor>
</comment>
<evidence type="ECO:0000256" key="5">
    <source>
        <dbReference type="PIRSR" id="PIRSR015582-1"/>
    </source>
</evidence>
<feature type="domain" description="HpcH/HpaI aldolase/citrate lyase" evidence="7">
    <location>
        <begin position="11"/>
        <end position="208"/>
    </location>
</feature>
<evidence type="ECO:0000256" key="6">
    <source>
        <dbReference type="PIRSR" id="PIRSR015582-2"/>
    </source>
</evidence>
<dbReference type="InterPro" id="IPR011206">
    <property type="entry name" value="Citrate_lyase_beta/mcl1/mcl2"/>
</dbReference>
<feature type="binding site" evidence="5">
    <location>
        <position position="64"/>
    </location>
    <ligand>
        <name>substrate</name>
    </ligand>
</feature>
<dbReference type="PANTHER" id="PTHR32308:SF10">
    <property type="entry name" value="CITRATE LYASE SUBUNIT BETA"/>
    <property type="match status" value="1"/>
</dbReference>
<name>A0A5B8CFV5_SPHSA</name>
<dbReference type="SUPFAM" id="SSF51621">
    <property type="entry name" value="Phosphoenolpyruvate/pyruvate domain"/>
    <property type="match status" value="1"/>
</dbReference>
<protein>
    <submittedName>
        <fullName evidence="8">CoA ester lyase</fullName>
    </submittedName>
</protein>
<dbReference type="AlphaFoldDB" id="A0A5B8CFV5"/>
<evidence type="ECO:0000313" key="9">
    <source>
        <dbReference type="Proteomes" id="UP000311469"/>
    </source>
</evidence>
<feature type="binding site" evidence="5">
    <location>
        <position position="115"/>
    </location>
    <ligand>
        <name>substrate</name>
    </ligand>
</feature>